<keyword evidence="4 13" id="KW-0645">Protease</keyword>
<dbReference type="OrthoDB" id="3227768at2759"/>
<dbReference type="Proteomes" id="UP000284375">
    <property type="component" value="Unassembled WGS sequence"/>
</dbReference>
<evidence type="ECO:0000256" key="5">
    <source>
        <dbReference type="ARBA" id="ARBA00022723"/>
    </source>
</evidence>
<dbReference type="GO" id="GO:0006508">
    <property type="term" value="P:proteolysis"/>
    <property type="evidence" value="ECO:0007669"/>
    <property type="project" value="UniProtKB-KW"/>
</dbReference>
<evidence type="ECO:0000256" key="6">
    <source>
        <dbReference type="ARBA" id="ARBA00022729"/>
    </source>
</evidence>
<comment type="similarity">
    <text evidence="2 13">Belongs to the peptidase M36 family.</text>
</comment>
<protein>
    <recommendedName>
        <fullName evidence="13">Extracellular metalloproteinase</fullName>
        <ecNumber evidence="13">3.4.24.-</ecNumber>
    </recommendedName>
    <alternativeName>
        <fullName evidence="13">Fungalysin</fullName>
    </alternativeName>
</protein>
<evidence type="ECO:0000256" key="1">
    <source>
        <dbReference type="ARBA" id="ARBA00004613"/>
    </source>
</evidence>
<feature type="signal peptide" evidence="14">
    <location>
        <begin position="1"/>
        <end position="15"/>
    </location>
</feature>
<evidence type="ECO:0000256" key="11">
    <source>
        <dbReference type="PIRSR" id="PIRSR601842-1"/>
    </source>
</evidence>
<evidence type="ECO:0000256" key="9">
    <source>
        <dbReference type="ARBA" id="ARBA00023049"/>
    </source>
</evidence>
<dbReference type="AlphaFoldDB" id="A0A423WQ85"/>
<keyword evidence="7 13" id="KW-0378">Hydrolase</keyword>
<dbReference type="PANTHER" id="PTHR33478:SF1">
    <property type="entry name" value="EXTRACELLULAR METALLOPROTEINASE MEP"/>
    <property type="match status" value="1"/>
</dbReference>
<keyword evidence="5 12" id="KW-0479">Metal-binding</keyword>
<keyword evidence="6 14" id="KW-0732">Signal</keyword>
<dbReference type="CDD" id="cd09596">
    <property type="entry name" value="M36"/>
    <property type="match status" value="1"/>
</dbReference>
<dbReference type="PRINTS" id="PR00999">
    <property type="entry name" value="FUNGALYSIN"/>
</dbReference>
<keyword evidence="3 13" id="KW-0964">Secreted</keyword>
<keyword evidence="17" id="KW-1185">Reference proteome</keyword>
<reference evidence="16 17" key="1">
    <citation type="submission" date="2015-09" db="EMBL/GenBank/DDBJ databases">
        <title>Host preference determinants of Valsa canker pathogens revealed by comparative genomics.</title>
        <authorList>
            <person name="Yin Z."/>
            <person name="Huang L."/>
        </authorList>
    </citation>
    <scope>NUCLEOTIDE SEQUENCE [LARGE SCALE GENOMIC DNA]</scope>
    <source>
        <strain evidence="16 17">YSFL</strain>
    </source>
</reference>
<evidence type="ECO:0000313" key="17">
    <source>
        <dbReference type="Proteomes" id="UP000284375"/>
    </source>
</evidence>
<organism evidence="16 17">
    <name type="scientific">Cytospora chrysosperma</name>
    <name type="common">Cytospora canker fungus</name>
    <name type="synonym">Sphaeria chrysosperma</name>
    <dbReference type="NCBI Taxonomy" id="252740"/>
    <lineage>
        <taxon>Eukaryota</taxon>
        <taxon>Fungi</taxon>
        <taxon>Dikarya</taxon>
        <taxon>Ascomycota</taxon>
        <taxon>Pezizomycotina</taxon>
        <taxon>Sordariomycetes</taxon>
        <taxon>Sordariomycetidae</taxon>
        <taxon>Diaporthales</taxon>
        <taxon>Cytosporaceae</taxon>
        <taxon>Cytospora</taxon>
    </lineage>
</organism>
<dbReference type="InterPro" id="IPR050371">
    <property type="entry name" value="Fungal_virulence_M36"/>
</dbReference>
<evidence type="ECO:0000256" key="3">
    <source>
        <dbReference type="ARBA" id="ARBA00022525"/>
    </source>
</evidence>
<feature type="binding site" evidence="12">
    <location>
        <position position="443"/>
    </location>
    <ligand>
        <name>Zn(2+)</name>
        <dbReference type="ChEBI" id="CHEBI:29105"/>
        <note>catalytic</note>
    </ligand>
</feature>
<comment type="subcellular location">
    <subcellularLocation>
        <location evidence="1 13">Secreted</location>
    </subcellularLocation>
</comment>
<dbReference type="GO" id="GO:0005576">
    <property type="term" value="C:extracellular region"/>
    <property type="evidence" value="ECO:0007669"/>
    <property type="project" value="UniProtKB-SubCell"/>
</dbReference>
<feature type="domain" description="FTP" evidence="15">
    <location>
        <begin position="82"/>
        <end position="131"/>
    </location>
</feature>
<dbReference type="Gene3D" id="3.10.170.10">
    <property type="match status" value="1"/>
</dbReference>
<proteinExistence type="inferred from homology"/>
<sequence>MHCIFVLGLLGSALAHPAHIHKPWKPSVSKRTVDLNQFRISANTTYTNATSTQADSVTKLARRETYVDTATAFVQSFLPNAEFRVADHYVGTNGIAHVYIKQTLFGLDIDNSDFNVNVAKDGSVFSYGESFYTGAVPDSSPLVKREHKDPITALNAASSVLQLGLTTEGASASATDKIETYTITGTSGVEADPEARLVYFVKDDGTLTLTWRVETDVSSDWLLSYVDAEAATNVLGVINYVSSAVDVDATYLVYQWGINDPDEAVSLDSPRLVIQNPWDIDDSPLTWHNDGSQTYTTTRGNNGIGQVDPEGEVCPRTDRCYLDNYRPESTTYSFEYDYTTSMRDPTAYYDASVTQLFYTANTYHDLLYELGFTESAYNFQYDNEGLGGSGNDYVILNSQDGAGTNNADFSTPPDGQPGRMRMYLWDQSTPVRDCAFEAGVIIHEYTHGLSTRLTGGGSNSGCLNGLESGGMGEGWGDLMATAIRLKVDDTRDTDYTMGAWVYNNPAGIRAYPFSTDMSTNPYTYADVNTLTEVHSIGTVWATILYEVLWNLIDKYGKTSDPKPTFDANGVPTDGRYLTMKLVVDGMALQPCNPDFVSARDAIIDADTALTGGENACELWTAFAKRGLGEGAVYRSVRRTESFDVPSSVC</sequence>
<dbReference type="InterPro" id="IPR001842">
    <property type="entry name" value="Peptidase_M36"/>
</dbReference>
<dbReference type="SUPFAM" id="SSF55486">
    <property type="entry name" value="Metalloproteases ('zincins'), catalytic domain"/>
    <property type="match status" value="1"/>
</dbReference>
<gene>
    <name evidence="16" type="ORF">VSDG_00443</name>
</gene>
<comment type="caution">
    <text evidence="16">The sequence shown here is derived from an EMBL/GenBank/DDBJ whole genome shotgun (WGS) entry which is preliminary data.</text>
</comment>
<dbReference type="PANTHER" id="PTHR33478">
    <property type="entry name" value="EXTRACELLULAR METALLOPROTEINASE MEP"/>
    <property type="match status" value="1"/>
</dbReference>
<dbReference type="InterPro" id="IPR027268">
    <property type="entry name" value="Peptidase_M4/M1_CTD_sf"/>
</dbReference>
<feature type="binding site" evidence="12">
    <location>
        <position position="447"/>
    </location>
    <ligand>
        <name>Zn(2+)</name>
        <dbReference type="ChEBI" id="CHEBI:29105"/>
        <note>catalytic</note>
    </ligand>
</feature>
<evidence type="ECO:0000256" key="14">
    <source>
        <dbReference type="SAM" id="SignalP"/>
    </source>
</evidence>
<evidence type="ECO:0000256" key="2">
    <source>
        <dbReference type="ARBA" id="ARBA00006006"/>
    </source>
</evidence>
<evidence type="ECO:0000256" key="12">
    <source>
        <dbReference type="PIRSR" id="PIRSR601842-2"/>
    </source>
</evidence>
<dbReference type="Pfam" id="PF07504">
    <property type="entry name" value="FTP"/>
    <property type="match status" value="1"/>
</dbReference>
<evidence type="ECO:0000256" key="8">
    <source>
        <dbReference type="ARBA" id="ARBA00022833"/>
    </source>
</evidence>
<keyword evidence="10 13" id="KW-0865">Zymogen</keyword>
<keyword evidence="8 12" id="KW-0862">Zinc</keyword>
<accession>A0A423WQ85</accession>
<evidence type="ECO:0000313" key="16">
    <source>
        <dbReference type="EMBL" id="ROW05502.1"/>
    </source>
</evidence>
<feature type="binding site" evidence="12">
    <location>
        <position position="473"/>
    </location>
    <ligand>
        <name>Zn(2+)</name>
        <dbReference type="ChEBI" id="CHEBI:29105"/>
        <note>catalytic</note>
    </ligand>
</feature>
<dbReference type="GO" id="GO:0008270">
    <property type="term" value="F:zinc ion binding"/>
    <property type="evidence" value="ECO:0007669"/>
    <property type="project" value="InterPro"/>
</dbReference>
<comment type="cofactor">
    <cofactor evidence="12">
        <name>Zn(2+)</name>
        <dbReference type="ChEBI" id="CHEBI:29105"/>
    </cofactor>
    <text evidence="12">Binds 1 zinc ion per subunit.</text>
</comment>
<dbReference type="EMBL" id="LJZO01000001">
    <property type="protein sequence ID" value="ROW05502.1"/>
    <property type="molecule type" value="Genomic_DNA"/>
</dbReference>
<evidence type="ECO:0000256" key="10">
    <source>
        <dbReference type="ARBA" id="ARBA00023145"/>
    </source>
</evidence>
<feature type="active site" evidence="11">
    <location>
        <position position="444"/>
    </location>
</feature>
<dbReference type="GO" id="GO:0004222">
    <property type="term" value="F:metalloendopeptidase activity"/>
    <property type="evidence" value="ECO:0007669"/>
    <property type="project" value="InterPro"/>
</dbReference>
<dbReference type="EC" id="3.4.24.-" evidence="13"/>
<feature type="chain" id="PRO_5019371395" description="Extracellular metalloproteinase" evidence="14">
    <location>
        <begin position="16"/>
        <end position="649"/>
    </location>
</feature>
<name>A0A423WQ85_CYTCH</name>
<evidence type="ECO:0000256" key="7">
    <source>
        <dbReference type="ARBA" id="ARBA00022801"/>
    </source>
</evidence>
<dbReference type="InterPro" id="IPR011096">
    <property type="entry name" value="FTP_domain"/>
</dbReference>
<evidence type="ECO:0000256" key="4">
    <source>
        <dbReference type="ARBA" id="ARBA00022670"/>
    </source>
</evidence>
<feature type="binding site" evidence="12">
    <location>
        <position position="248"/>
    </location>
    <ligand>
        <name>Zn(2+)</name>
        <dbReference type="ChEBI" id="CHEBI:29105"/>
        <note>catalytic</note>
    </ligand>
</feature>
<dbReference type="Pfam" id="PF02128">
    <property type="entry name" value="Peptidase_M36"/>
    <property type="match status" value="1"/>
</dbReference>
<dbReference type="Gene3D" id="1.10.390.10">
    <property type="entry name" value="Neutral Protease Domain 2"/>
    <property type="match status" value="1"/>
</dbReference>
<evidence type="ECO:0000259" key="15">
    <source>
        <dbReference type="Pfam" id="PF07504"/>
    </source>
</evidence>
<keyword evidence="9 13" id="KW-0482">Metalloprotease</keyword>
<evidence type="ECO:0000256" key="13">
    <source>
        <dbReference type="RuleBase" id="RU364017"/>
    </source>
</evidence>